<sequence length="287" mass="28619">MSGAVQTGWASSAGPAAPAPARSWRRWLLAATAAWAVLLALLAWMSVRDDPPTVREQRTLGQAGPVVDRAVGELSRAAGAAGLLELGPARVASGCRVTPFADGARLRREVGVLAPTGTERAVLVGIAERLPASWRAEVGPGLDGPELHADAGEFVAVEGRPTVDGRVRLIVDTGCRPVGSGYTAAPTTAAGAEAAALTAALGALGRPSAAAPELVTAPCPGGGLARTARYAGGPGPAASTDALAPLAGDAPLLDNPPVYAYRTGPVTVLAELSPEATQLAATVGCPG</sequence>
<dbReference type="EMBL" id="PYBV01000011">
    <property type="protein sequence ID" value="PYC72677.1"/>
    <property type="molecule type" value="Genomic_DNA"/>
</dbReference>
<keyword evidence="1" id="KW-0472">Membrane</keyword>
<dbReference type="Proteomes" id="UP000248333">
    <property type="component" value="Unassembled WGS sequence"/>
</dbReference>
<gene>
    <name evidence="2" type="ORF">C7C45_09675</name>
</gene>
<dbReference type="AlphaFoldDB" id="A0A318NMC1"/>
<evidence type="ECO:0000256" key="1">
    <source>
        <dbReference type="SAM" id="Phobius"/>
    </source>
</evidence>
<keyword evidence="1" id="KW-0812">Transmembrane</keyword>
<keyword evidence="3" id="KW-1185">Reference proteome</keyword>
<dbReference type="OrthoDB" id="3403585at2"/>
<protein>
    <submittedName>
        <fullName evidence="2">Uncharacterized protein</fullName>
    </submittedName>
</protein>
<evidence type="ECO:0000313" key="2">
    <source>
        <dbReference type="EMBL" id="PYC72677.1"/>
    </source>
</evidence>
<comment type="caution">
    <text evidence="2">The sequence shown here is derived from an EMBL/GenBank/DDBJ whole genome shotgun (WGS) entry which is preliminary data.</text>
</comment>
<proteinExistence type="predicted"/>
<keyword evidence="1" id="KW-1133">Transmembrane helix</keyword>
<name>A0A318NMC1_9ACTN</name>
<reference evidence="2 3" key="1">
    <citation type="submission" date="2018-03" db="EMBL/GenBank/DDBJ databases">
        <title>Bioinformatic expansion and discovery of thiopeptide antibiotics.</title>
        <authorList>
            <person name="Schwalen C.J."/>
            <person name="Hudson G.A."/>
            <person name="Mitchell D.A."/>
        </authorList>
    </citation>
    <scope>NUCLEOTIDE SEQUENCE [LARGE SCALE GENOMIC DNA]</scope>
    <source>
        <strain evidence="2 3">NRRL 8041</strain>
    </source>
</reference>
<feature type="transmembrane region" description="Helical" evidence="1">
    <location>
        <begin position="27"/>
        <end position="47"/>
    </location>
</feature>
<accession>A0A318NMC1</accession>
<organism evidence="2 3">
    <name type="scientific">Micromonospora arborensis</name>
    <dbReference type="NCBI Taxonomy" id="2116518"/>
    <lineage>
        <taxon>Bacteria</taxon>
        <taxon>Bacillati</taxon>
        <taxon>Actinomycetota</taxon>
        <taxon>Actinomycetes</taxon>
        <taxon>Micromonosporales</taxon>
        <taxon>Micromonosporaceae</taxon>
        <taxon>Micromonospora</taxon>
    </lineage>
</organism>
<dbReference type="RefSeq" id="WP_110563259.1">
    <property type="nucleotide sequence ID" value="NZ_PYBV01000011.1"/>
</dbReference>
<evidence type="ECO:0000313" key="3">
    <source>
        <dbReference type="Proteomes" id="UP000248333"/>
    </source>
</evidence>